<evidence type="ECO:0000313" key="1">
    <source>
        <dbReference type="EMBL" id="KKN50838.1"/>
    </source>
</evidence>
<reference evidence="1" key="1">
    <citation type="journal article" date="2015" name="Nature">
        <title>Complex archaea that bridge the gap between prokaryotes and eukaryotes.</title>
        <authorList>
            <person name="Spang A."/>
            <person name="Saw J.H."/>
            <person name="Jorgensen S.L."/>
            <person name="Zaremba-Niedzwiedzka K."/>
            <person name="Martijn J."/>
            <person name="Lind A.E."/>
            <person name="van Eijk R."/>
            <person name="Schleper C."/>
            <person name="Guy L."/>
            <person name="Ettema T.J."/>
        </authorList>
    </citation>
    <scope>NUCLEOTIDE SEQUENCE</scope>
</reference>
<accession>A0A0F9UB48</accession>
<protein>
    <submittedName>
        <fullName evidence="1">Uncharacterized protein</fullName>
    </submittedName>
</protein>
<organism evidence="1">
    <name type="scientific">marine sediment metagenome</name>
    <dbReference type="NCBI Taxonomy" id="412755"/>
    <lineage>
        <taxon>unclassified sequences</taxon>
        <taxon>metagenomes</taxon>
        <taxon>ecological metagenomes</taxon>
    </lineage>
</organism>
<proteinExistence type="predicted"/>
<dbReference type="AlphaFoldDB" id="A0A0F9UB48"/>
<dbReference type="EMBL" id="LAZR01001093">
    <property type="protein sequence ID" value="KKN50838.1"/>
    <property type="molecule type" value="Genomic_DNA"/>
</dbReference>
<gene>
    <name evidence="1" type="ORF">LCGC14_0628740</name>
</gene>
<sequence>MSKQAYDANGSHIGTFDGEFLYGMSGKIALRVDGDEVYTTEIPCKYIGVYESNEARRLDGSLLFRTEE</sequence>
<comment type="caution">
    <text evidence="1">The sequence shown here is derived from an EMBL/GenBank/DDBJ whole genome shotgun (WGS) entry which is preliminary data.</text>
</comment>
<name>A0A0F9UB48_9ZZZZ</name>